<feature type="transmembrane region" description="Helical" evidence="6">
    <location>
        <begin position="48"/>
        <end position="69"/>
    </location>
</feature>
<dbReference type="Proteomes" id="UP000264883">
    <property type="component" value="Chromosome"/>
</dbReference>
<organism evidence="8 9">
    <name type="scientific">Clostridium isatidis</name>
    <dbReference type="NCBI Taxonomy" id="182773"/>
    <lineage>
        <taxon>Bacteria</taxon>
        <taxon>Bacillati</taxon>
        <taxon>Bacillota</taxon>
        <taxon>Clostridia</taxon>
        <taxon>Eubacteriales</taxon>
        <taxon>Clostridiaceae</taxon>
        <taxon>Clostridium</taxon>
    </lineage>
</organism>
<comment type="subcellular location">
    <subcellularLocation>
        <location evidence="1">Membrane</location>
        <topology evidence="1">Multi-pass membrane protein</topology>
    </subcellularLocation>
</comment>
<keyword evidence="5" id="KW-0175">Coiled coil</keyword>
<dbReference type="KEGG" id="cia:BEN51_02620"/>
<dbReference type="RefSeq" id="WP_164704078.1">
    <property type="nucleotide sequence ID" value="NZ_CP016786.1"/>
</dbReference>
<feature type="transmembrane region" description="Helical" evidence="6">
    <location>
        <begin position="103"/>
        <end position="121"/>
    </location>
</feature>
<feature type="transmembrane region" description="Helical" evidence="6">
    <location>
        <begin position="246"/>
        <end position="263"/>
    </location>
</feature>
<keyword evidence="2 6" id="KW-0812">Transmembrane</keyword>
<evidence type="ECO:0000256" key="3">
    <source>
        <dbReference type="ARBA" id="ARBA00022989"/>
    </source>
</evidence>
<feature type="transmembrane region" description="Helical" evidence="6">
    <location>
        <begin position="206"/>
        <end position="234"/>
    </location>
</feature>
<dbReference type="GO" id="GO:0016020">
    <property type="term" value="C:membrane"/>
    <property type="evidence" value="ECO:0007669"/>
    <property type="project" value="UniProtKB-SubCell"/>
</dbReference>
<feature type="transmembrane region" description="Helical" evidence="6">
    <location>
        <begin position="384"/>
        <end position="402"/>
    </location>
</feature>
<reference evidence="8 9" key="1">
    <citation type="submission" date="2016-08" db="EMBL/GenBank/DDBJ databases">
        <title>Complete Genome Sequence Of The Indigo Reducing Clostridium isatidis DSM15098.</title>
        <authorList>
            <person name="Little G.T."/>
            <person name="Minton N.P."/>
        </authorList>
    </citation>
    <scope>NUCLEOTIDE SEQUENCE [LARGE SCALE GENOMIC DNA]</scope>
    <source>
        <strain evidence="8 9">DSM 15098</strain>
    </source>
</reference>
<dbReference type="SUPFAM" id="SSF48452">
    <property type="entry name" value="TPR-like"/>
    <property type="match status" value="1"/>
</dbReference>
<protein>
    <recommendedName>
        <fullName evidence="7">O-antigen ligase-related domain-containing protein</fullName>
    </recommendedName>
</protein>
<feature type="transmembrane region" description="Helical" evidence="6">
    <location>
        <begin position="159"/>
        <end position="186"/>
    </location>
</feature>
<evidence type="ECO:0000256" key="4">
    <source>
        <dbReference type="ARBA" id="ARBA00023136"/>
    </source>
</evidence>
<sequence length="771" mass="89861">MFEIIIGILPFIIPSSVLKENFASLLLFLLGSIYIIKNKNKVKENKYFYTLFIMWILIIICQIIISPYIESISGSFLYMNMGIYYLVYGSVLRYENKDEILKYILISIAALSIFYIIYHGLYQGIRIFGNIGYANSYAVLHLVGLYLNRIRLKDKSTDIIEIILFIGLLFTGSRTTIILSLIYIVYKLYIDKKEKNIKLIYSLEPNALAIFIYITLEKLRLVSIFILPIILIFYILIKNLKYRDKIYYILGALGLIAVILSNSKTINRIKEISIADGAFQERFVYYGDSIRSILKSPIGNGINMFQYKLFENATAFYDVKYIHNSYLQVVYDTGVICFIIFIIVITVGFIKIIKSKNVNKNYLILAYLTILIHSLVDFDLSFSTFPIILVMLLVLSSIDQSKNNKTKIKNKDNEKQVFAISKYFYIVISIISIYLMIFEGTIVLGNYLIDNNAELADRIYSFSNNISFKRDYRGYFNRAQAKKDIYDKNKDNKYLQEAISLLETSKNINPYDPMVKWNLSYLYEIIGDKDKALKYGEEVLEGEKFYPGAYIKQHDYLIKLYSETADKKYEEKIKALEDYYYENYNNLNKRAKYMNNQLQENYDDIRNKNLDYNILLEGKYEKEVVYYKEEDIKDNEIDKIDSGVASMAIILSSMKEENISPIELADYYDSSVEFFQNIVKQDKYKLQVEKLEANEITKVKRLLSDGKHMAVVLIKSGELASEDNYIVLYGIETKNGVNYFLALDPNKDNIIKVKASLFLEQALGYWVYSEE</sequence>
<evidence type="ECO:0000313" key="9">
    <source>
        <dbReference type="Proteomes" id="UP000264883"/>
    </source>
</evidence>
<feature type="transmembrane region" description="Helical" evidence="6">
    <location>
        <begin position="20"/>
        <end position="36"/>
    </location>
</feature>
<dbReference type="InterPro" id="IPR007016">
    <property type="entry name" value="O-antigen_ligase-rel_domated"/>
</dbReference>
<feature type="transmembrane region" description="Helical" evidence="6">
    <location>
        <begin position="127"/>
        <end position="147"/>
    </location>
</feature>
<feature type="transmembrane region" description="Helical" evidence="6">
    <location>
        <begin position="75"/>
        <end position="91"/>
    </location>
</feature>
<evidence type="ECO:0000256" key="2">
    <source>
        <dbReference type="ARBA" id="ARBA00022692"/>
    </source>
</evidence>
<dbReference type="EMBL" id="CP016786">
    <property type="protein sequence ID" value="ASW42414.1"/>
    <property type="molecule type" value="Genomic_DNA"/>
</dbReference>
<evidence type="ECO:0000313" key="8">
    <source>
        <dbReference type="EMBL" id="ASW42414.1"/>
    </source>
</evidence>
<dbReference type="Gene3D" id="1.25.40.10">
    <property type="entry name" value="Tetratricopeptide repeat domain"/>
    <property type="match status" value="1"/>
</dbReference>
<dbReference type="PANTHER" id="PTHR37422">
    <property type="entry name" value="TEICHURONIC ACID BIOSYNTHESIS PROTEIN TUAE"/>
    <property type="match status" value="1"/>
</dbReference>
<evidence type="ECO:0000259" key="7">
    <source>
        <dbReference type="Pfam" id="PF04932"/>
    </source>
</evidence>
<feature type="coiled-coil region" evidence="5">
    <location>
        <begin position="581"/>
        <end position="615"/>
    </location>
</feature>
<dbReference type="InterPro" id="IPR011990">
    <property type="entry name" value="TPR-like_helical_dom_sf"/>
</dbReference>
<evidence type="ECO:0000256" key="5">
    <source>
        <dbReference type="SAM" id="Coils"/>
    </source>
</evidence>
<dbReference type="Pfam" id="PF04932">
    <property type="entry name" value="Wzy_C"/>
    <property type="match status" value="1"/>
</dbReference>
<proteinExistence type="predicted"/>
<dbReference type="PANTHER" id="PTHR37422:SF23">
    <property type="entry name" value="TEICHURONIC ACID BIOSYNTHESIS PROTEIN TUAE"/>
    <property type="match status" value="1"/>
</dbReference>
<dbReference type="InterPro" id="IPR051533">
    <property type="entry name" value="WaaL-like"/>
</dbReference>
<keyword evidence="4 6" id="KW-0472">Membrane</keyword>
<gene>
    <name evidence="8" type="ORF">BEN51_02620</name>
</gene>
<evidence type="ECO:0000256" key="6">
    <source>
        <dbReference type="SAM" id="Phobius"/>
    </source>
</evidence>
<keyword evidence="9" id="KW-1185">Reference proteome</keyword>
<accession>A0A343JA56</accession>
<keyword evidence="3 6" id="KW-1133">Transmembrane helix</keyword>
<dbReference type="AlphaFoldDB" id="A0A343JA56"/>
<feature type="domain" description="O-antigen ligase-related" evidence="7">
    <location>
        <begin position="162"/>
        <end position="342"/>
    </location>
</feature>
<evidence type="ECO:0000256" key="1">
    <source>
        <dbReference type="ARBA" id="ARBA00004141"/>
    </source>
</evidence>
<name>A0A343JA56_9CLOT</name>
<feature type="transmembrane region" description="Helical" evidence="6">
    <location>
        <begin position="423"/>
        <end position="449"/>
    </location>
</feature>
<feature type="transmembrane region" description="Helical" evidence="6">
    <location>
        <begin position="362"/>
        <end position="378"/>
    </location>
</feature>
<feature type="transmembrane region" description="Helical" evidence="6">
    <location>
        <begin position="329"/>
        <end position="350"/>
    </location>
</feature>